<comment type="caution">
    <text evidence="2">The sequence shown here is derived from an EMBL/GenBank/DDBJ whole genome shotgun (WGS) entry which is preliminary data.</text>
</comment>
<organism evidence="2 3">
    <name type="scientific">Lithocarpus litseifolius</name>
    <dbReference type="NCBI Taxonomy" id="425828"/>
    <lineage>
        <taxon>Eukaryota</taxon>
        <taxon>Viridiplantae</taxon>
        <taxon>Streptophyta</taxon>
        <taxon>Embryophyta</taxon>
        <taxon>Tracheophyta</taxon>
        <taxon>Spermatophyta</taxon>
        <taxon>Magnoliopsida</taxon>
        <taxon>eudicotyledons</taxon>
        <taxon>Gunneridae</taxon>
        <taxon>Pentapetalae</taxon>
        <taxon>rosids</taxon>
        <taxon>fabids</taxon>
        <taxon>Fagales</taxon>
        <taxon>Fagaceae</taxon>
        <taxon>Lithocarpus</taxon>
    </lineage>
</organism>
<evidence type="ECO:0000313" key="2">
    <source>
        <dbReference type="EMBL" id="KAK9994973.1"/>
    </source>
</evidence>
<dbReference type="AlphaFoldDB" id="A0AAW2CA78"/>
<name>A0AAW2CA78_9ROSI</name>
<evidence type="ECO:0000313" key="3">
    <source>
        <dbReference type="Proteomes" id="UP001459277"/>
    </source>
</evidence>
<feature type="region of interest" description="Disordered" evidence="1">
    <location>
        <begin position="1"/>
        <end position="57"/>
    </location>
</feature>
<sequence length="57" mass="5834">MAPPTGPTPGINFGVGYGSKQSRKSSTLEGNKKKGPVPPIKPSPGSYIPKTPPGSRT</sequence>
<dbReference type="EMBL" id="JAZDWU010000008">
    <property type="protein sequence ID" value="KAK9994973.1"/>
    <property type="molecule type" value="Genomic_DNA"/>
</dbReference>
<keyword evidence="3" id="KW-1185">Reference proteome</keyword>
<dbReference type="Proteomes" id="UP001459277">
    <property type="component" value="Unassembled WGS sequence"/>
</dbReference>
<evidence type="ECO:0000256" key="1">
    <source>
        <dbReference type="SAM" id="MobiDB-lite"/>
    </source>
</evidence>
<accession>A0AAW2CA78</accession>
<reference evidence="2 3" key="1">
    <citation type="submission" date="2024-01" db="EMBL/GenBank/DDBJ databases">
        <title>A telomere-to-telomere, gap-free genome of sweet tea (Lithocarpus litseifolius).</title>
        <authorList>
            <person name="Zhou J."/>
        </authorList>
    </citation>
    <scope>NUCLEOTIDE SEQUENCE [LARGE SCALE GENOMIC DNA]</scope>
    <source>
        <strain evidence="2">Zhou-2022a</strain>
        <tissue evidence="2">Leaf</tissue>
    </source>
</reference>
<protein>
    <submittedName>
        <fullName evidence="2">Uncharacterized protein</fullName>
    </submittedName>
</protein>
<gene>
    <name evidence="2" type="ORF">SO802_024676</name>
</gene>
<proteinExistence type="predicted"/>